<evidence type="ECO:0000313" key="2">
    <source>
        <dbReference type="EMBL" id="KAL1224001.1"/>
    </source>
</evidence>
<keyword evidence="3" id="KW-1185">Reference proteome</keyword>
<dbReference type="InterPro" id="IPR036047">
    <property type="entry name" value="F-box-like_dom_sf"/>
</dbReference>
<protein>
    <submittedName>
        <fullName evidence="2">F-box/FBD/LRR-repeat protein</fullName>
    </submittedName>
</protein>
<dbReference type="InterPro" id="IPR032675">
    <property type="entry name" value="LRR_dom_sf"/>
</dbReference>
<accession>A0ABD1C3E8</accession>
<sequence length="439" mass="50958">MVCDTICDLPDSLLTQILLNLPTKDSVKTSVLSTRWKNLWLSVPGLDIVTYDFPSEEVLVRFIDKFREFNHGSHMQNFKIVGYHHFDRVNELISTVVDCGVQLLDVSMYIGFRYYFMRQSIYKNKTLVSLKLVNVELKKPEFVVSLPCLKIMCLRTICYGKDGPLVVEKLISGSPLLEDLKLIKPFDIWNEKVVLFLRVRSQTLLRFAINRGDADFTVEIDAPRLEYLSLSNSQSDRIVVKNLSSLLMIDIHTKINLKYDSHLQLEDLRKHDLFYDFLTGISSVRHMIICEQTLKVLCCYSKVEPIPQFHNLHHLQAKFISSWSQLLPALLEWCPNLKILSLLGFCNSKEPWEIDFTNVPRCLISTLEYVEIQKWMLKDETEINLVNYFLENSAVLKKLTLSFGHPSITKQMLESYKKHITSTKLSSNIKLSLIDIRNR</sequence>
<evidence type="ECO:0000313" key="3">
    <source>
        <dbReference type="Proteomes" id="UP001558713"/>
    </source>
</evidence>
<dbReference type="Gene3D" id="3.80.10.10">
    <property type="entry name" value="Ribonuclease Inhibitor"/>
    <property type="match status" value="1"/>
</dbReference>
<dbReference type="PANTHER" id="PTHR31900:SF33">
    <property type="entry name" value="PROTEIN WITH RNI-LIKE_FBD-LIKE DOMAIN"/>
    <property type="match status" value="1"/>
</dbReference>
<dbReference type="InterPro" id="IPR006566">
    <property type="entry name" value="FBD"/>
</dbReference>
<dbReference type="InterPro" id="IPR055411">
    <property type="entry name" value="LRR_FXL15/At3g58940/PEG3-like"/>
</dbReference>
<dbReference type="InterPro" id="IPR053781">
    <property type="entry name" value="F-box_AtFBL13-like"/>
</dbReference>
<dbReference type="Pfam" id="PF08387">
    <property type="entry name" value="FBD"/>
    <property type="match status" value="1"/>
</dbReference>
<dbReference type="Pfam" id="PF24758">
    <property type="entry name" value="LRR_At5g56370"/>
    <property type="match status" value="1"/>
</dbReference>
<proteinExistence type="predicted"/>
<comment type="caution">
    <text evidence="2">The sequence shown here is derived from an EMBL/GenBank/DDBJ whole genome shotgun (WGS) entry which is preliminary data.</text>
</comment>
<feature type="domain" description="F-box" evidence="1">
    <location>
        <begin position="3"/>
        <end position="39"/>
    </location>
</feature>
<dbReference type="CDD" id="cd22160">
    <property type="entry name" value="F-box_AtFBL13-like"/>
    <property type="match status" value="1"/>
</dbReference>
<dbReference type="Proteomes" id="UP001558713">
    <property type="component" value="Unassembled WGS sequence"/>
</dbReference>
<dbReference type="Pfam" id="PF00646">
    <property type="entry name" value="F-box"/>
    <property type="match status" value="1"/>
</dbReference>
<dbReference type="InterPro" id="IPR001810">
    <property type="entry name" value="F-box_dom"/>
</dbReference>
<dbReference type="PANTHER" id="PTHR31900">
    <property type="entry name" value="F-BOX/RNI SUPERFAMILY PROTEIN-RELATED"/>
    <property type="match status" value="1"/>
</dbReference>
<dbReference type="EMBL" id="JBANAX010000059">
    <property type="protein sequence ID" value="KAL1224001.1"/>
    <property type="molecule type" value="Genomic_DNA"/>
</dbReference>
<reference evidence="2 3" key="1">
    <citation type="submission" date="2024-04" db="EMBL/GenBank/DDBJ databases">
        <title>Genome assembly C_amara_ONT_v2.</title>
        <authorList>
            <person name="Yant L."/>
            <person name="Moore C."/>
            <person name="Slenker M."/>
        </authorList>
    </citation>
    <scope>NUCLEOTIDE SEQUENCE [LARGE SCALE GENOMIC DNA]</scope>
    <source>
        <tissue evidence="2">Leaf</tissue>
    </source>
</reference>
<name>A0ABD1C3E8_CARAN</name>
<evidence type="ECO:0000259" key="1">
    <source>
        <dbReference type="PROSITE" id="PS50181"/>
    </source>
</evidence>
<dbReference type="SUPFAM" id="SSF52047">
    <property type="entry name" value="RNI-like"/>
    <property type="match status" value="1"/>
</dbReference>
<dbReference type="SUPFAM" id="SSF81383">
    <property type="entry name" value="F-box domain"/>
    <property type="match status" value="1"/>
</dbReference>
<organism evidence="2 3">
    <name type="scientific">Cardamine amara subsp. amara</name>
    <dbReference type="NCBI Taxonomy" id="228776"/>
    <lineage>
        <taxon>Eukaryota</taxon>
        <taxon>Viridiplantae</taxon>
        <taxon>Streptophyta</taxon>
        <taxon>Embryophyta</taxon>
        <taxon>Tracheophyta</taxon>
        <taxon>Spermatophyta</taxon>
        <taxon>Magnoliopsida</taxon>
        <taxon>eudicotyledons</taxon>
        <taxon>Gunneridae</taxon>
        <taxon>Pentapetalae</taxon>
        <taxon>rosids</taxon>
        <taxon>malvids</taxon>
        <taxon>Brassicales</taxon>
        <taxon>Brassicaceae</taxon>
        <taxon>Cardamineae</taxon>
        <taxon>Cardamine</taxon>
    </lineage>
</organism>
<gene>
    <name evidence="2" type="ORF">V5N11_004536</name>
</gene>
<dbReference type="InterPro" id="IPR050232">
    <property type="entry name" value="FBL13/AtMIF1-like"/>
</dbReference>
<dbReference type="SMART" id="SM00579">
    <property type="entry name" value="FBD"/>
    <property type="match status" value="1"/>
</dbReference>
<dbReference type="SMART" id="SM00256">
    <property type="entry name" value="FBOX"/>
    <property type="match status" value="1"/>
</dbReference>
<dbReference type="AlphaFoldDB" id="A0ABD1C3E8"/>
<dbReference type="PROSITE" id="PS50181">
    <property type="entry name" value="FBOX"/>
    <property type="match status" value="1"/>
</dbReference>